<keyword evidence="4" id="KW-0862">Zinc</keyword>
<keyword evidence="5" id="KW-0482">Metalloprotease</keyword>
<comment type="caution">
    <text evidence="8">The sequence shown here is derived from an EMBL/GenBank/DDBJ whole genome shotgun (WGS) entry which is preliminary data.</text>
</comment>
<dbReference type="PROSITE" id="PS01302">
    <property type="entry name" value="UPF0758"/>
    <property type="match status" value="1"/>
</dbReference>
<name>A0ABW2QP12_9BURK</name>
<evidence type="ECO:0000256" key="5">
    <source>
        <dbReference type="ARBA" id="ARBA00023049"/>
    </source>
</evidence>
<dbReference type="PROSITE" id="PS50249">
    <property type="entry name" value="MPN"/>
    <property type="match status" value="1"/>
</dbReference>
<dbReference type="InterPro" id="IPR037518">
    <property type="entry name" value="MPN"/>
</dbReference>
<dbReference type="InterPro" id="IPR001405">
    <property type="entry name" value="UPF0758"/>
</dbReference>
<comment type="similarity">
    <text evidence="6">Belongs to the UPF0758 family.</text>
</comment>
<keyword evidence="2" id="KW-0479">Metal-binding</keyword>
<dbReference type="PANTHER" id="PTHR30471">
    <property type="entry name" value="DNA REPAIR PROTEIN RADC"/>
    <property type="match status" value="1"/>
</dbReference>
<keyword evidence="3" id="KW-0378">Hydrolase</keyword>
<dbReference type="NCBIfam" id="TIGR00608">
    <property type="entry name" value="radc"/>
    <property type="match status" value="1"/>
</dbReference>
<evidence type="ECO:0000259" key="7">
    <source>
        <dbReference type="PROSITE" id="PS50249"/>
    </source>
</evidence>
<reference evidence="9" key="1">
    <citation type="journal article" date="2019" name="Int. J. Syst. Evol. Microbiol.">
        <title>The Global Catalogue of Microorganisms (GCM) 10K type strain sequencing project: providing services to taxonomists for standard genome sequencing and annotation.</title>
        <authorList>
            <consortium name="The Broad Institute Genomics Platform"/>
            <consortium name="The Broad Institute Genome Sequencing Center for Infectious Disease"/>
            <person name="Wu L."/>
            <person name="Ma J."/>
        </authorList>
    </citation>
    <scope>NUCLEOTIDE SEQUENCE [LARGE SCALE GENOMIC DNA]</scope>
    <source>
        <strain evidence="9">CGMCC 1.12371</strain>
    </source>
</reference>
<feature type="domain" description="MPN" evidence="7">
    <location>
        <begin position="87"/>
        <end position="209"/>
    </location>
</feature>
<keyword evidence="1" id="KW-0645">Protease</keyword>
<dbReference type="Gene3D" id="3.40.140.10">
    <property type="entry name" value="Cytidine Deaminase, domain 2"/>
    <property type="match status" value="1"/>
</dbReference>
<evidence type="ECO:0000256" key="2">
    <source>
        <dbReference type="ARBA" id="ARBA00022723"/>
    </source>
</evidence>
<accession>A0ABW2QP12</accession>
<proteinExistence type="inferred from homology"/>
<protein>
    <submittedName>
        <fullName evidence="8">RadC family protein</fullName>
    </submittedName>
</protein>
<dbReference type="PANTHER" id="PTHR30471:SF3">
    <property type="entry name" value="UPF0758 PROTEIN YEES-RELATED"/>
    <property type="match status" value="1"/>
</dbReference>
<evidence type="ECO:0000256" key="1">
    <source>
        <dbReference type="ARBA" id="ARBA00022670"/>
    </source>
</evidence>
<evidence type="ECO:0000256" key="3">
    <source>
        <dbReference type="ARBA" id="ARBA00022801"/>
    </source>
</evidence>
<evidence type="ECO:0000256" key="6">
    <source>
        <dbReference type="RuleBase" id="RU003797"/>
    </source>
</evidence>
<dbReference type="InterPro" id="IPR020891">
    <property type="entry name" value="UPF0758_CS"/>
</dbReference>
<dbReference type="CDD" id="cd08071">
    <property type="entry name" value="MPN_DUF2466"/>
    <property type="match status" value="1"/>
</dbReference>
<evidence type="ECO:0000256" key="4">
    <source>
        <dbReference type="ARBA" id="ARBA00022833"/>
    </source>
</evidence>
<dbReference type="RefSeq" id="WP_382225415.1">
    <property type="nucleotide sequence ID" value="NZ_JBHTCA010000014.1"/>
</dbReference>
<dbReference type="Pfam" id="PF04002">
    <property type="entry name" value="RadC"/>
    <property type="match status" value="1"/>
</dbReference>
<dbReference type="Proteomes" id="UP001596501">
    <property type="component" value="Unassembled WGS sequence"/>
</dbReference>
<dbReference type="SUPFAM" id="SSF102712">
    <property type="entry name" value="JAB1/MPN domain"/>
    <property type="match status" value="1"/>
</dbReference>
<dbReference type="EMBL" id="JBHTCA010000014">
    <property type="protein sequence ID" value="MFC7410402.1"/>
    <property type="molecule type" value="Genomic_DNA"/>
</dbReference>
<organism evidence="8 9">
    <name type="scientific">Hydrogenophaga atypica</name>
    <dbReference type="NCBI Taxonomy" id="249409"/>
    <lineage>
        <taxon>Bacteria</taxon>
        <taxon>Pseudomonadati</taxon>
        <taxon>Pseudomonadota</taxon>
        <taxon>Betaproteobacteria</taxon>
        <taxon>Burkholderiales</taxon>
        <taxon>Comamonadaceae</taxon>
        <taxon>Hydrogenophaga</taxon>
    </lineage>
</organism>
<sequence length="209" mass="23280">MSIVVATDSIDIRRSSDADLIGQVLGVDLVRRPPSLARLFGLHLYPHEASDGDCDELGLPQDQCIRLRCARELVERALYENLRERPDLNSPNAMKTFLRVKLGGLAHEAFWVVWLDSQHRLLAAEELFRGTLNQTSVYPRELVRRALDHHAASVVLAHNHPSGDCTPSHADCHLTNTIKAALALIDVRVIDHLIVSDQEVKSMAESGLM</sequence>
<evidence type="ECO:0000313" key="9">
    <source>
        <dbReference type="Proteomes" id="UP001596501"/>
    </source>
</evidence>
<gene>
    <name evidence="8" type="ORF">ACFQPB_16170</name>
</gene>
<dbReference type="InterPro" id="IPR025657">
    <property type="entry name" value="RadC_JAB"/>
</dbReference>
<keyword evidence="9" id="KW-1185">Reference proteome</keyword>
<evidence type="ECO:0000313" key="8">
    <source>
        <dbReference type="EMBL" id="MFC7410402.1"/>
    </source>
</evidence>